<comment type="subcellular location">
    <subcellularLocation>
        <location evidence="5">Cell membrane</location>
        <topology evidence="5">Multi-pass membrane protein</topology>
    </subcellularLocation>
    <subcellularLocation>
        <location evidence="1">Membrane</location>
        <topology evidence="1">Multi-pass membrane protein</topology>
    </subcellularLocation>
</comment>
<feature type="region of interest" description="Disordered" evidence="6">
    <location>
        <begin position="292"/>
        <end position="314"/>
    </location>
</feature>
<feature type="compositionally biased region" description="Polar residues" evidence="6">
    <location>
        <begin position="302"/>
        <end position="314"/>
    </location>
</feature>
<dbReference type="RefSeq" id="WP_254296534.1">
    <property type="nucleotide sequence ID" value="NZ_JAMLDX010000023.1"/>
</dbReference>
<dbReference type="PANTHER" id="PTHR43483:SF3">
    <property type="entry name" value="MEMBRANE TRANSPORTER PROTEIN HI_0806-RELATED"/>
    <property type="match status" value="1"/>
</dbReference>
<feature type="transmembrane region" description="Helical" evidence="5">
    <location>
        <begin position="241"/>
        <end position="259"/>
    </location>
</feature>
<evidence type="ECO:0000256" key="1">
    <source>
        <dbReference type="ARBA" id="ARBA00004141"/>
    </source>
</evidence>
<dbReference type="PANTHER" id="PTHR43483">
    <property type="entry name" value="MEMBRANE TRANSPORTER PROTEIN HI_0806-RELATED"/>
    <property type="match status" value="1"/>
</dbReference>
<organism evidence="7 8">
    <name type="scientific">Sphingomonas tagetis</name>
    <dbReference type="NCBI Taxonomy" id="2949092"/>
    <lineage>
        <taxon>Bacteria</taxon>
        <taxon>Pseudomonadati</taxon>
        <taxon>Pseudomonadota</taxon>
        <taxon>Alphaproteobacteria</taxon>
        <taxon>Sphingomonadales</taxon>
        <taxon>Sphingomonadaceae</taxon>
        <taxon>Sphingomonas</taxon>
    </lineage>
</organism>
<name>A0A9X2HNZ7_9SPHN</name>
<evidence type="ECO:0000256" key="4">
    <source>
        <dbReference type="ARBA" id="ARBA00023136"/>
    </source>
</evidence>
<comment type="similarity">
    <text evidence="5">Belongs to the 4-toluene sulfonate uptake permease (TSUP) (TC 2.A.102) family.</text>
</comment>
<evidence type="ECO:0000313" key="7">
    <source>
        <dbReference type="EMBL" id="MCP3732794.1"/>
    </source>
</evidence>
<accession>A0A9X2HNZ7</accession>
<keyword evidence="4 5" id="KW-0472">Membrane</keyword>
<protein>
    <recommendedName>
        <fullName evidence="5">Probable membrane transporter protein</fullName>
    </recommendedName>
</protein>
<evidence type="ECO:0000256" key="3">
    <source>
        <dbReference type="ARBA" id="ARBA00022989"/>
    </source>
</evidence>
<feature type="transmembrane region" description="Helical" evidence="5">
    <location>
        <begin position="6"/>
        <end position="24"/>
    </location>
</feature>
<feature type="transmembrane region" description="Helical" evidence="5">
    <location>
        <begin position="44"/>
        <end position="71"/>
    </location>
</feature>
<comment type="caution">
    <text evidence="7">The sequence shown here is derived from an EMBL/GenBank/DDBJ whole genome shotgun (WGS) entry which is preliminary data.</text>
</comment>
<keyword evidence="3 5" id="KW-1133">Transmembrane helix</keyword>
<gene>
    <name evidence="7" type="ORF">M9978_20450</name>
</gene>
<dbReference type="Pfam" id="PF01925">
    <property type="entry name" value="TauE"/>
    <property type="match status" value="1"/>
</dbReference>
<evidence type="ECO:0000313" key="8">
    <source>
        <dbReference type="Proteomes" id="UP001139451"/>
    </source>
</evidence>
<dbReference type="GO" id="GO:0005886">
    <property type="term" value="C:plasma membrane"/>
    <property type="evidence" value="ECO:0007669"/>
    <property type="project" value="UniProtKB-SubCell"/>
</dbReference>
<feature type="transmembrane region" description="Helical" evidence="5">
    <location>
        <begin position="172"/>
        <end position="203"/>
    </location>
</feature>
<feature type="transmembrane region" description="Helical" evidence="5">
    <location>
        <begin position="265"/>
        <end position="284"/>
    </location>
</feature>
<dbReference type="AlphaFoldDB" id="A0A9X2HNZ7"/>
<keyword evidence="2 5" id="KW-0812">Transmembrane</keyword>
<proteinExistence type="inferred from homology"/>
<keyword evidence="8" id="KW-1185">Reference proteome</keyword>
<feature type="transmembrane region" description="Helical" evidence="5">
    <location>
        <begin position="209"/>
        <end position="229"/>
    </location>
</feature>
<evidence type="ECO:0000256" key="6">
    <source>
        <dbReference type="SAM" id="MobiDB-lite"/>
    </source>
</evidence>
<reference evidence="7" key="1">
    <citation type="submission" date="2022-05" db="EMBL/GenBank/DDBJ databases">
        <title>Sphingomonas sp. strain MG17 Genome sequencing and assembly.</title>
        <authorList>
            <person name="Kim I."/>
        </authorList>
    </citation>
    <scope>NUCLEOTIDE SEQUENCE</scope>
    <source>
        <strain evidence="7">MG17</strain>
    </source>
</reference>
<feature type="transmembrane region" description="Helical" evidence="5">
    <location>
        <begin position="134"/>
        <end position="152"/>
    </location>
</feature>
<evidence type="ECO:0000256" key="5">
    <source>
        <dbReference type="RuleBase" id="RU363041"/>
    </source>
</evidence>
<dbReference type="Proteomes" id="UP001139451">
    <property type="component" value="Unassembled WGS sequence"/>
</dbReference>
<dbReference type="EMBL" id="JAMLDX010000023">
    <property type="protein sequence ID" value="MCP3732794.1"/>
    <property type="molecule type" value="Genomic_DNA"/>
</dbReference>
<dbReference type="InterPro" id="IPR002781">
    <property type="entry name" value="TM_pro_TauE-like"/>
</dbReference>
<sequence>MSNVELVLLCAIALTSLWFVAVWVRHALTARRRGDAQLMRPGDLITGAVTLFFDTLGIGSFATTMAVFRLFKRVPDRLVPGTLNVGNALPCAAQSFIFIAAVPVAPSTLIGMIASAALGSMVGVRVVGRLPLRAIQYVIAAALAIAAALFIAKNLGMLPPGGEASGLEGAKLALAIAVSFVLGGLMMLGIGYYAPCLILLSLLGMSPLAAFPIMMGANLFPLLIGGAGFIRTGQHDGRTALGLTLGGLPAVLVAAYLVKSLPVEGLRWMVAFVVIYASLSILFAPKLRSAEAAGESDDGPSPNLNGGSYANRTR</sequence>
<evidence type="ECO:0000256" key="2">
    <source>
        <dbReference type="ARBA" id="ARBA00022692"/>
    </source>
</evidence>
<keyword evidence="5" id="KW-1003">Cell membrane</keyword>